<proteinExistence type="predicted"/>
<dbReference type="EMBL" id="NSIW01000023">
    <property type="protein sequence ID" value="PZD55325.1"/>
    <property type="molecule type" value="Genomic_DNA"/>
</dbReference>
<dbReference type="RefSeq" id="WP_110981545.1">
    <property type="nucleotide sequence ID" value="NZ_JALDUD010000010.1"/>
</dbReference>
<gene>
    <name evidence="1" type="ORF">CKU37_11255</name>
</gene>
<protein>
    <submittedName>
        <fullName evidence="1">Uncharacterized protein</fullName>
    </submittedName>
</protein>
<reference evidence="1 2" key="1">
    <citation type="submission" date="2017-08" db="EMBL/GenBank/DDBJ databases">
        <title>Streptococcus salivarius strain HS0302 Genome.</title>
        <authorList>
            <person name="Smith J."/>
            <person name="Deng P."/>
            <person name="Geng M."/>
        </authorList>
    </citation>
    <scope>NUCLEOTIDE SEQUENCE [LARGE SCALE GENOMIC DNA]</scope>
    <source>
        <strain evidence="1 2">HS0302</strain>
    </source>
</reference>
<dbReference type="SUPFAM" id="SSF56784">
    <property type="entry name" value="HAD-like"/>
    <property type="match status" value="1"/>
</dbReference>
<accession>A0AA45CQU4</accession>
<dbReference type="Proteomes" id="UP000248776">
    <property type="component" value="Unassembled WGS sequence"/>
</dbReference>
<comment type="caution">
    <text evidence="1">The sequence shown here is derived from an EMBL/GenBank/DDBJ whole genome shotgun (WGS) entry which is preliminary data.</text>
</comment>
<dbReference type="InterPro" id="IPR036412">
    <property type="entry name" value="HAD-like_sf"/>
</dbReference>
<dbReference type="AlphaFoldDB" id="A0AA45CQU4"/>
<sequence>MKEFFITDFDGTVNFDSAFETTTRILDEIKLKYELVIATGRNYEDFFAYFPEELKYISKFMVFSNGSVVLKDGNISHIPLKEKIIKFVLSSDLVKGLVLFELPTGEKFESEFLTENMLDKVTRVQFITNSEDDYIWNLNLLSNLDCNVYTPRVNNISIYPSNVSKFLTSNKFIGNDSIVKKVMGNDTNDISMLMQSNVKYLYVTDKVSIEEIIQFIRE</sequence>
<organism evidence="1 2">
    <name type="scientific">Streptococcus salivarius</name>
    <dbReference type="NCBI Taxonomy" id="1304"/>
    <lineage>
        <taxon>Bacteria</taxon>
        <taxon>Bacillati</taxon>
        <taxon>Bacillota</taxon>
        <taxon>Bacilli</taxon>
        <taxon>Lactobacillales</taxon>
        <taxon>Streptococcaceae</taxon>
        <taxon>Streptococcus</taxon>
    </lineage>
</organism>
<evidence type="ECO:0000313" key="2">
    <source>
        <dbReference type="Proteomes" id="UP000248776"/>
    </source>
</evidence>
<dbReference type="InterPro" id="IPR023214">
    <property type="entry name" value="HAD_sf"/>
</dbReference>
<name>A0AA45CQU4_STRSL</name>
<dbReference type="Gene3D" id="3.90.1070.10">
    <property type="match status" value="1"/>
</dbReference>
<evidence type="ECO:0000313" key="1">
    <source>
        <dbReference type="EMBL" id="PZD55325.1"/>
    </source>
</evidence>
<dbReference type="Pfam" id="PF08282">
    <property type="entry name" value="Hydrolase_3"/>
    <property type="match status" value="1"/>
</dbReference>
<dbReference type="Gene3D" id="3.40.50.1000">
    <property type="entry name" value="HAD superfamily/HAD-like"/>
    <property type="match status" value="1"/>
</dbReference>